<feature type="domain" description="Knr4/Smi1-like" evidence="2">
    <location>
        <begin position="266"/>
        <end position="390"/>
    </location>
</feature>
<reference evidence="4" key="1">
    <citation type="journal article" date="2019" name="Int. J. Syst. Evol. Microbiol.">
        <title>The Global Catalogue of Microorganisms (GCM) 10K type strain sequencing project: providing services to taxonomists for standard genome sequencing and annotation.</title>
        <authorList>
            <consortium name="The Broad Institute Genomics Platform"/>
            <consortium name="The Broad Institute Genome Sequencing Center for Infectious Disease"/>
            <person name="Wu L."/>
            <person name="Ma J."/>
        </authorList>
    </citation>
    <scope>NUCLEOTIDE SEQUENCE [LARGE SCALE GENOMIC DNA]</scope>
    <source>
        <strain evidence="4">CCUG 61948</strain>
    </source>
</reference>
<feature type="chain" id="PRO_5045182255" evidence="1">
    <location>
        <begin position="27"/>
        <end position="402"/>
    </location>
</feature>
<name>A0ABW3AYS5_9FLAO</name>
<evidence type="ECO:0000256" key="1">
    <source>
        <dbReference type="SAM" id="SignalP"/>
    </source>
</evidence>
<dbReference type="InterPro" id="IPR018958">
    <property type="entry name" value="Knr4/Smi1-like_dom"/>
</dbReference>
<dbReference type="InterPro" id="IPR037883">
    <property type="entry name" value="Knr4/Smi1-like_sf"/>
</dbReference>
<dbReference type="Pfam" id="PF09346">
    <property type="entry name" value="SMI1_KNR4"/>
    <property type="match status" value="1"/>
</dbReference>
<sequence length="402" mass="46198">MKVPSSRNLKILCFLLVLYSACNTTMNITTLPYNNDLKKVQLDAISFQTVSLKSIPAPYYKDYSGHTEPAYKNYKNYDRFGFRDVFLEVVSKALKDTVLKIMVLTPKHFDSPYDAFAFLSNKQIAALHFNKDENFRKWMDIIFEKNYERLKKDKEEGLFQRQPELNPNPQFMLVLGQGEFSQKWVNSGMMVDERPYENTGAYLYKNAPQQYNKAKITREKQRYLKKYIDTSGAYQDPVVVTGHFNDFIKARKLVPNTPTNNKTTYKKFEQDTGFQFPKELKILLSGHNGVPTTGFLTADEILTEWQNWKTIYDDWMLADLKGNNLPDGQKTLGMYTNPYWIPFFSTSGGNFIALDYAPGSQGTSGQIIAFGADEQKIRFIAKDLSDFLAQLSKGDAILDTGF</sequence>
<dbReference type="EMBL" id="JBHTHY010000003">
    <property type="protein sequence ID" value="MFD0796030.1"/>
    <property type="molecule type" value="Genomic_DNA"/>
</dbReference>
<dbReference type="PANTHER" id="PTHR47432:SF1">
    <property type="entry name" value="CELL WALL ASSEMBLY REGULATOR SMI1"/>
    <property type="match status" value="1"/>
</dbReference>
<dbReference type="Proteomes" id="UP001597012">
    <property type="component" value="Unassembled WGS sequence"/>
</dbReference>
<feature type="signal peptide" evidence="1">
    <location>
        <begin position="1"/>
        <end position="26"/>
    </location>
</feature>
<proteinExistence type="predicted"/>
<dbReference type="RefSeq" id="WP_379931701.1">
    <property type="nucleotide sequence ID" value="NZ_JBHTHY010000003.1"/>
</dbReference>
<comment type="caution">
    <text evidence="3">The sequence shown here is derived from an EMBL/GenBank/DDBJ whole genome shotgun (WGS) entry which is preliminary data.</text>
</comment>
<organism evidence="3 4">
    <name type="scientific">Maribacter chungangensis</name>
    <dbReference type="NCBI Taxonomy" id="1069117"/>
    <lineage>
        <taxon>Bacteria</taxon>
        <taxon>Pseudomonadati</taxon>
        <taxon>Bacteroidota</taxon>
        <taxon>Flavobacteriia</taxon>
        <taxon>Flavobacteriales</taxon>
        <taxon>Flavobacteriaceae</taxon>
        <taxon>Maribacter</taxon>
    </lineage>
</organism>
<evidence type="ECO:0000313" key="4">
    <source>
        <dbReference type="Proteomes" id="UP001597012"/>
    </source>
</evidence>
<keyword evidence="4" id="KW-1185">Reference proteome</keyword>
<accession>A0ABW3AYS5</accession>
<keyword evidence="1" id="KW-0732">Signal</keyword>
<dbReference type="PANTHER" id="PTHR47432">
    <property type="entry name" value="CELL WALL ASSEMBLY REGULATOR SMI1"/>
    <property type="match status" value="1"/>
</dbReference>
<dbReference type="SUPFAM" id="SSF160631">
    <property type="entry name" value="SMI1/KNR4-like"/>
    <property type="match status" value="1"/>
</dbReference>
<protein>
    <submittedName>
        <fullName evidence="3">SMI1/KNR4 family protein</fullName>
    </submittedName>
</protein>
<evidence type="ECO:0000259" key="2">
    <source>
        <dbReference type="Pfam" id="PF09346"/>
    </source>
</evidence>
<gene>
    <name evidence="3" type="ORF">ACFQZJ_01045</name>
</gene>
<evidence type="ECO:0000313" key="3">
    <source>
        <dbReference type="EMBL" id="MFD0796030.1"/>
    </source>
</evidence>
<dbReference type="InterPro" id="IPR051873">
    <property type="entry name" value="KNR4/SMI1_regulator"/>
</dbReference>
<dbReference type="Gene3D" id="3.40.1580.10">
    <property type="entry name" value="SMI1/KNR4-like"/>
    <property type="match status" value="1"/>
</dbReference>